<evidence type="ECO:0000313" key="2">
    <source>
        <dbReference type="Proteomes" id="UP000007755"/>
    </source>
</evidence>
<keyword evidence="2" id="KW-1185">Reference proteome</keyword>
<sequence>MEEEVGRLEAAILKLFYTIDLTESVYSGVGKLTYPKYCAIINTRAYSLEVCGLQHILELRLVDERRIPNEWRTRVSSRGNNKTSEQQQKNLSYSLDTITRLAIRQRSSACVNPFKASRAASVRGSIAEEGLRGSECTCAVNLWKCKRYLEIIHVQAPPRRDRYSARCWKMPLFLLREVPRRRGKRGKNPFDLPDTSPPASVYDCVSVIGSLCTEKNVWLD</sequence>
<proteinExistence type="predicted"/>
<dbReference type="Proteomes" id="UP000007755">
    <property type="component" value="Unassembled WGS sequence"/>
</dbReference>
<organism evidence="2">
    <name type="scientific">Acromyrmex echinatior</name>
    <name type="common">Panamanian leafcutter ant</name>
    <name type="synonym">Acromyrmex octospinosus echinatior</name>
    <dbReference type="NCBI Taxonomy" id="103372"/>
    <lineage>
        <taxon>Eukaryota</taxon>
        <taxon>Metazoa</taxon>
        <taxon>Ecdysozoa</taxon>
        <taxon>Arthropoda</taxon>
        <taxon>Hexapoda</taxon>
        <taxon>Insecta</taxon>
        <taxon>Pterygota</taxon>
        <taxon>Neoptera</taxon>
        <taxon>Endopterygota</taxon>
        <taxon>Hymenoptera</taxon>
        <taxon>Apocrita</taxon>
        <taxon>Aculeata</taxon>
        <taxon>Formicoidea</taxon>
        <taxon>Formicidae</taxon>
        <taxon>Myrmicinae</taxon>
        <taxon>Acromyrmex</taxon>
    </lineage>
</organism>
<name>F4WDA3_ACREC</name>
<accession>F4WDA3</accession>
<dbReference type="EMBL" id="GL888086">
    <property type="protein sequence ID" value="EGI67830.1"/>
    <property type="molecule type" value="Genomic_DNA"/>
</dbReference>
<reference evidence="1" key="1">
    <citation type="submission" date="2011-02" db="EMBL/GenBank/DDBJ databases">
        <title>The genome of the leaf-cutting ant Acromyrmex echinatior suggests key adaptations to social evolution and fungus farming.</title>
        <authorList>
            <person name="Nygaard S."/>
            <person name="Zhang G."/>
        </authorList>
    </citation>
    <scope>NUCLEOTIDE SEQUENCE</scope>
</reference>
<dbReference type="AlphaFoldDB" id="F4WDA3"/>
<evidence type="ECO:0000313" key="1">
    <source>
        <dbReference type="EMBL" id="EGI67830.1"/>
    </source>
</evidence>
<gene>
    <name evidence="1" type="ORF">G5I_03556</name>
</gene>
<dbReference type="InParanoid" id="F4WDA3"/>
<protein>
    <submittedName>
        <fullName evidence="1">Uncharacterized protein</fullName>
    </submittedName>
</protein>